<evidence type="ECO:0000313" key="12">
    <source>
        <dbReference type="Proteomes" id="UP001556653"/>
    </source>
</evidence>
<dbReference type="InterPro" id="IPR046342">
    <property type="entry name" value="CBS_dom_sf"/>
</dbReference>
<dbReference type="InterPro" id="IPR044751">
    <property type="entry name" value="Ion_transp-like_CBS"/>
</dbReference>
<dbReference type="InterPro" id="IPR036318">
    <property type="entry name" value="FAD-bd_PCMH-like_sf"/>
</dbReference>
<dbReference type="InterPro" id="IPR005170">
    <property type="entry name" value="Transptr-assoc_dom"/>
</dbReference>
<evidence type="ECO:0000256" key="3">
    <source>
        <dbReference type="ARBA" id="ARBA00022737"/>
    </source>
</evidence>
<dbReference type="Proteomes" id="UP001556653">
    <property type="component" value="Unassembled WGS sequence"/>
</dbReference>
<dbReference type="PROSITE" id="PS51371">
    <property type="entry name" value="CBS"/>
    <property type="match status" value="2"/>
</dbReference>
<gene>
    <name evidence="11" type="ORF">V6X64_00220</name>
</gene>
<feature type="domain" description="CBS" evidence="10">
    <location>
        <begin position="137"/>
        <end position="194"/>
    </location>
</feature>
<dbReference type="Pfam" id="PF03471">
    <property type="entry name" value="CorC_HlyC"/>
    <property type="match status" value="1"/>
</dbReference>
<dbReference type="SUPFAM" id="SSF54631">
    <property type="entry name" value="CBS-domain pair"/>
    <property type="match status" value="1"/>
</dbReference>
<dbReference type="RefSeq" id="WP_367965903.1">
    <property type="nucleotide sequence ID" value="NZ_JBAKFI010000003.1"/>
</dbReference>
<evidence type="ECO:0000256" key="4">
    <source>
        <dbReference type="ARBA" id="ARBA00022842"/>
    </source>
</evidence>
<keyword evidence="5 9" id="KW-0129">CBS domain</keyword>
<name>A0ABV3S6Q3_9GAMM</name>
<dbReference type="InterPro" id="IPR016169">
    <property type="entry name" value="FAD-bd_PCMH_sub2"/>
</dbReference>
<dbReference type="EMBL" id="JBAKFJ010000001">
    <property type="protein sequence ID" value="MEX0385419.1"/>
    <property type="molecule type" value="Genomic_DNA"/>
</dbReference>
<dbReference type="SMART" id="SM00116">
    <property type="entry name" value="CBS"/>
    <property type="match status" value="2"/>
</dbReference>
<evidence type="ECO:0000256" key="8">
    <source>
        <dbReference type="ARBA" id="ARBA00040729"/>
    </source>
</evidence>
<organism evidence="11 12">
    <name type="scientific">Spiribacter onubensis</name>
    <dbReference type="NCBI Taxonomy" id="3122420"/>
    <lineage>
        <taxon>Bacteria</taxon>
        <taxon>Pseudomonadati</taxon>
        <taxon>Pseudomonadota</taxon>
        <taxon>Gammaproteobacteria</taxon>
        <taxon>Chromatiales</taxon>
        <taxon>Ectothiorhodospiraceae</taxon>
        <taxon>Spiribacter</taxon>
    </lineage>
</organism>
<feature type="domain" description="CBS" evidence="10">
    <location>
        <begin position="71"/>
        <end position="131"/>
    </location>
</feature>
<dbReference type="SUPFAM" id="SSF56176">
    <property type="entry name" value="FAD-binding/transporter-associated domain-like"/>
    <property type="match status" value="1"/>
</dbReference>
<keyword evidence="6" id="KW-0170">Cobalt</keyword>
<evidence type="ECO:0000256" key="5">
    <source>
        <dbReference type="ARBA" id="ARBA00023122"/>
    </source>
</evidence>
<keyword evidence="12" id="KW-1185">Reference proteome</keyword>
<dbReference type="Pfam" id="PF21917">
    <property type="entry name" value="NMB0537_N"/>
    <property type="match status" value="1"/>
</dbReference>
<dbReference type="SMART" id="SM01091">
    <property type="entry name" value="CorC_HlyC"/>
    <property type="match status" value="1"/>
</dbReference>
<evidence type="ECO:0000256" key="7">
    <source>
        <dbReference type="ARBA" id="ARBA00037273"/>
    </source>
</evidence>
<evidence type="ECO:0000313" key="11">
    <source>
        <dbReference type="EMBL" id="MEX0385419.1"/>
    </source>
</evidence>
<dbReference type="PANTHER" id="PTHR22777">
    <property type="entry name" value="HEMOLYSIN-RELATED"/>
    <property type="match status" value="1"/>
</dbReference>
<proteinExistence type="inferred from homology"/>
<dbReference type="CDD" id="cd04590">
    <property type="entry name" value="CBS_pair_CorC_HlyC_assoc"/>
    <property type="match status" value="1"/>
</dbReference>
<dbReference type="InterPro" id="IPR054115">
    <property type="entry name" value="CorC_N"/>
</dbReference>
<comment type="similarity">
    <text evidence="1">Belongs to the UPF0053 family.</text>
</comment>
<evidence type="ECO:0000256" key="9">
    <source>
        <dbReference type="PROSITE-ProRule" id="PRU00703"/>
    </source>
</evidence>
<dbReference type="Pfam" id="PF00571">
    <property type="entry name" value="CBS"/>
    <property type="match status" value="2"/>
</dbReference>
<keyword evidence="3" id="KW-0677">Repeat</keyword>
<sequence>MNDDQSGSTDASQGNWLERIGRALGGQEPRDREGLIQILRGAHNRSILDADALSMCEGVLHVAELQARDVMIPRSKVSLLRRSESVWDLLPTIIESGHSRFPVTGDSRDDVIGILIAKDLLPYLDPQHQREFHLRELLRPALFIPESKRLDALLKLFQESRNHLAIVVDEYGGLAGIVTIEDVIEQIVGEIDDEHDLDETSWILNRTEDGRTVVKALTPIDTFNEHFGTRFSDEEFDTIGGLVANGFGHVPRRGEHLLLDDLRFDVVRADSRRVHLLMVTPQPGAGTSVDGDDDV</sequence>
<dbReference type="Gene3D" id="3.30.465.10">
    <property type="match status" value="1"/>
</dbReference>
<keyword evidence="2" id="KW-0813">Transport</keyword>
<evidence type="ECO:0000256" key="2">
    <source>
        <dbReference type="ARBA" id="ARBA00022448"/>
    </source>
</evidence>
<comment type="caution">
    <text evidence="11">The sequence shown here is derived from an EMBL/GenBank/DDBJ whole genome shotgun (WGS) entry which is preliminary data.</text>
</comment>
<comment type="function">
    <text evidence="7">Plays a role in the transport of magnesium and cobalt ions.</text>
</comment>
<accession>A0ABV3S6Q3</accession>
<evidence type="ECO:0000259" key="10">
    <source>
        <dbReference type="PROSITE" id="PS51371"/>
    </source>
</evidence>
<dbReference type="InterPro" id="IPR000644">
    <property type="entry name" value="CBS_dom"/>
</dbReference>
<reference evidence="11 12" key="1">
    <citation type="submission" date="2024-02" db="EMBL/GenBank/DDBJ databases">
        <title>New especies of Spiribacter isolated from saline water.</title>
        <authorList>
            <person name="Leon M.J."/>
            <person name="De La Haba R."/>
            <person name="Sanchez-Porro C."/>
            <person name="Ventosa A."/>
        </authorList>
    </citation>
    <scope>NUCLEOTIDE SEQUENCE [LARGE SCALE GENOMIC DNA]</scope>
    <source>
        <strain evidence="12">ag22IC4-227</strain>
    </source>
</reference>
<dbReference type="Gene3D" id="3.10.580.10">
    <property type="entry name" value="CBS-domain"/>
    <property type="match status" value="1"/>
</dbReference>
<evidence type="ECO:0000256" key="6">
    <source>
        <dbReference type="ARBA" id="ARBA00023285"/>
    </source>
</evidence>
<keyword evidence="4" id="KW-0460">Magnesium</keyword>
<dbReference type="PANTHER" id="PTHR22777:SF27">
    <property type="entry name" value="MAGNESIUM AND COBALT EFFLUX PROTEIN CORC"/>
    <property type="match status" value="1"/>
</dbReference>
<evidence type="ECO:0000256" key="1">
    <source>
        <dbReference type="ARBA" id="ARBA00006337"/>
    </source>
</evidence>
<protein>
    <recommendedName>
        <fullName evidence="8">Magnesium and cobalt efflux protein CorC</fullName>
    </recommendedName>
</protein>